<dbReference type="InterPro" id="IPR024003">
    <property type="entry name" value="Luciferase-like_KPN01858"/>
</dbReference>
<dbReference type="GO" id="GO:0004497">
    <property type="term" value="F:monooxygenase activity"/>
    <property type="evidence" value="ECO:0007669"/>
    <property type="project" value="UniProtKB-KW"/>
</dbReference>
<evidence type="ECO:0000313" key="3">
    <source>
        <dbReference type="Proteomes" id="UP000284476"/>
    </source>
</evidence>
<reference evidence="2 3" key="1">
    <citation type="submission" date="2019-01" db="EMBL/GenBank/DDBJ databases">
        <title>Sinorhodobacter populi sp. nov. isolated from the symptomatic bark tissue of Populus euramericana canker.</title>
        <authorList>
            <person name="Xu G."/>
        </authorList>
    </citation>
    <scope>NUCLEOTIDE SEQUENCE [LARGE SCALE GENOMIC DNA]</scope>
    <source>
        <strain evidence="2 3">SK2B-1</strain>
    </source>
</reference>
<evidence type="ECO:0000259" key="1">
    <source>
        <dbReference type="Pfam" id="PF00296"/>
    </source>
</evidence>
<protein>
    <submittedName>
        <fullName evidence="2">Putative FMN-dependent luciferase-like monooxygenase</fullName>
    </submittedName>
</protein>
<comment type="caution">
    <text evidence="2">The sequence shown here is derived from an EMBL/GenBank/DDBJ whole genome shotgun (WGS) entry which is preliminary data.</text>
</comment>
<sequence>MATRQIGFFTRLLDDVPAAERYRLALAQIRAAEAAGFHTAWVAQHHFHGDEGGLPSPFPFLSYVAAQTSAIRLATGVVTLTMEDPIRVAEDAVVTDILSGGRLEVGFGSGGTAQSYTAFGQSYDDRHRVFAQNLSVIKAVWAGAELPGGNRLWPTAGGLADRSWQATFSPGGAARAGRDGDGLLLSRTQPRPKDRPDATLAEIQLPVVEAYLAALPTGRAPRILASRSVFVADDRDEARRFARIGLSRQAAKFRESGHTIDETSLDTLIRTFDVHVGTPDEVIRSLSQDRTLEHATEIAIQVHSVDPPHAHILRSIELFAAEVAPALGWGNRGAGAGRPRAVLETIR</sequence>
<dbReference type="GO" id="GO:0016705">
    <property type="term" value="F:oxidoreductase activity, acting on paired donors, with incorporation or reduction of molecular oxygen"/>
    <property type="evidence" value="ECO:0007669"/>
    <property type="project" value="InterPro"/>
</dbReference>
<dbReference type="SUPFAM" id="SSF51679">
    <property type="entry name" value="Bacterial luciferase-like"/>
    <property type="match status" value="1"/>
</dbReference>
<keyword evidence="2" id="KW-0503">Monooxygenase</keyword>
<dbReference type="RefSeq" id="WP_128186452.1">
    <property type="nucleotide sequence ID" value="NZ_JBHRSO010000027.1"/>
</dbReference>
<dbReference type="Gene3D" id="3.20.20.30">
    <property type="entry name" value="Luciferase-like domain"/>
    <property type="match status" value="1"/>
</dbReference>
<dbReference type="InterPro" id="IPR050766">
    <property type="entry name" value="Bact_Lucif_Oxidored"/>
</dbReference>
<dbReference type="InterPro" id="IPR036661">
    <property type="entry name" value="Luciferase-like_sf"/>
</dbReference>
<dbReference type="GO" id="GO:0005829">
    <property type="term" value="C:cytosol"/>
    <property type="evidence" value="ECO:0007669"/>
    <property type="project" value="TreeGrafter"/>
</dbReference>
<gene>
    <name evidence="2" type="ORF">D2T30_18855</name>
</gene>
<dbReference type="PANTHER" id="PTHR30137:SF15">
    <property type="entry name" value="BLL6902 PROTEIN"/>
    <property type="match status" value="1"/>
</dbReference>
<dbReference type="Pfam" id="PF00296">
    <property type="entry name" value="Bac_luciferase"/>
    <property type="match status" value="1"/>
</dbReference>
<proteinExistence type="predicted"/>
<dbReference type="PANTHER" id="PTHR30137">
    <property type="entry name" value="LUCIFERASE-LIKE MONOOXYGENASE"/>
    <property type="match status" value="1"/>
</dbReference>
<feature type="domain" description="Luciferase-like" evidence="1">
    <location>
        <begin position="15"/>
        <end position="260"/>
    </location>
</feature>
<keyword evidence="2" id="KW-0560">Oxidoreductase</keyword>
<accession>A0A443JAE8</accession>
<evidence type="ECO:0000313" key="2">
    <source>
        <dbReference type="EMBL" id="RWR17467.1"/>
    </source>
</evidence>
<dbReference type="InterPro" id="IPR011251">
    <property type="entry name" value="Luciferase-like_dom"/>
</dbReference>
<dbReference type="EMBL" id="SAUZ01000027">
    <property type="protein sequence ID" value="RWR17467.1"/>
    <property type="molecule type" value="Genomic_DNA"/>
</dbReference>
<dbReference type="AlphaFoldDB" id="A0A443JAE8"/>
<organism evidence="2 3">
    <name type="scientific">Paenirhodobacter populi</name>
    <dbReference type="NCBI Taxonomy" id="2306993"/>
    <lineage>
        <taxon>Bacteria</taxon>
        <taxon>Pseudomonadati</taxon>
        <taxon>Pseudomonadota</taxon>
        <taxon>Alphaproteobacteria</taxon>
        <taxon>Rhodobacterales</taxon>
        <taxon>Rhodobacter group</taxon>
        <taxon>Paenirhodobacter</taxon>
    </lineage>
</organism>
<dbReference type="Proteomes" id="UP000284476">
    <property type="component" value="Unassembled WGS sequence"/>
</dbReference>
<name>A0A443JAE8_9RHOB</name>
<dbReference type="NCBIfam" id="TIGR04027">
    <property type="entry name" value="LLM_KPN_01858"/>
    <property type="match status" value="1"/>
</dbReference>